<organism evidence="2 3">
    <name type="scientific">Xenorhabdus ishibashii</name>
    <dbReference type="NCBI Taxonomy" id="1034471"/>
    <lineage>
        <taxon>Bacteria</taxon>
        <taxon>Pseudomonadati</taxon>
        <taxon>Pseudomonadota</taxon>
        <taxon>Gammaproteobacteria</taxon>
        <taxon>Enterobacterales</taxon>
        <taxon>Morganellaceae</taxon>
        <taxon>Xenorhabdus</taxon>
    </lineage>
</organism>
<reference evidence="2 3" key="1">
    <citation type="journal article" date="2017" name="Nat. Microbiol.">
        <title>Natural product diversity associated with the nematode symbionts Photorhabdus and Xenorhabdus.</title>
        <authorList>
            <person name="Tobias N.J."/>
            <person name="Wolff H."/>
            <person name="Djahanschiri B."/>
            <person name="Grundmann F."/>
            <person name="Kronenwerth M."/>
            <person name="Shi Y.M."/>
            <person name="Simonyi S."/>
            <person name="Grun P."/>
            <person name="Shapiro-Ilan D."/>
            <person name="Pidot S.J."/>
            <person name="Stinear T.P."/>
            <person name="Ebersberger I."/>
            <person name="Bode H.B."/>
        </authorList>
    </citation>
    <scope>NUCLEOTIDE SEQUENCE [LARGE SCALE GENOMIC DNA]</scope>
    <source>
        <strain evidence="2 3">DSM 22670</strain>
    </source>
</reference>
<dbReference type="AlphaFoldDB" id="A0A2D0KBW5"/>
<sequence>MNFFLKRSQAIFLLSLTLSVSAVQSYAAFNENDPVNNLYSASYNHGGKINCGRGHSPPLSHTEKSLGDSQCNDFFIVYPLAKSLIPITNILLTSSKPKPKPKLKPKIETCEVELNTTKTWIFGSWYSTFISKPGCQIKLRLICDGNENACSPSIGDYSTSNKFQVIIFDNKTNYKKETLVRTQNTEKANVTHHSTILKSIDNMKFENKGSGIAKISYITSSCYKDTGPSSFEVKPNLDRAFTIKTKNNVDFSWSNCFDQDKTISWKIEYTTYE</sequence>
<accession>A0A2D0KBW5</accession>
<feature type="chain" id="PRO_5012157898" evidence="1">
    <location>
        <begin position="23"/>
        <end position="273"/>
    </location>
</feature>
<name>A0A2D0KBW5_9GAMM</name>
<dbReference type="Proteomes" id="UP000222168">
    <property type="component" value="Unassembled WGS sequence"/>
</dbReference>
<evidence type="ECO:0000313" key="2">
    <source>
        <dbReference type="EMBL" id="PHM60969.1"/>
    </source>
</evidence>
<feature type="signal peptide" evidence="1">
    <location>
        <begin position="1"/>
        <end position="22"/>
    </location>
</feature>
<keyword evidence="3" id="KW-1185">Reference proteome</keyword>
<comment type="caution">
    <text evidence="2">The sequence shown here is derived from an EMBL/GenBank/DDBJ whole genome shotgun (WGS) entry which is preliminary data.</text>
</comment>
<protein>
    <submittedName>
        <fullName evidence="2">Uncharacterized protein</fullName>
    </submittedName>
</protein>
<evidence type="ECO:0000256" key="1">
    <source>
        <dbReference type="SAM" id="SignalP"/>
    </source>
</evidence>
<dbReference type="RefSeq" id="WP_099116217.1">
    <property type="nucleotide sequence ID" value="NZ_NJAK01000001.1"/>
</dbReference>
<proteinExistence type="predicted"/>
<evidence type="ECO:0000313" key="3">
    <source>
        <dbReference type="Proteomes" id="UP000222168"/>
    </source>
</evidence>
<keyword evidence="1" id="KW-0732">Signal</keyword>
<dbReference type="EMBL" id="NJAK01000001">
    <property type="protein sequence ID" value="PHM60969.1"/>
    <property type="molecule type" value="Genomic_DNA"/>
</dbReference>
<dbReference type="OrthoDB" id="6442215at2"/>
<gene>
    <name evidence="2" type="ORF">Xish_00075</name>
</gene>